<evidence type="ECO:0000313" key="3">
    <source>
        <dbReference type="EMBL" id="MDT0631689.1"/>
    </source>
</evidence>
<dbReference type="PANTHER" id="PTHR43096:SF52">
    <property type="entry name" value="DNAJ HOMOLOG 1, MITOCHONDRIAL-RELATED"/>
    <property type="match status" value="1"/>
</dbReference>
<comment type="caution">
    <text evidence="3">The sequence shown here is derived from an EMBL/GenBank/DDBJ whole genome shotgun (WGS) entry which is preliminary data.</text>
</comment>
<dbReference type="SUPFAM" id="SSF46565">
    <property type="entry name" value="Chaperone J-domain"/>
    <property type="match status" value="1"/>
</dbReference>
<dbReference type="Pfam" id="PF01556">
    <property type="entry name" value="DnaJ_C"/>
    <property type="match status" value="1"/>
</dbReference>
<dbReference type="InterPro" id="IPR001623">
    <property type="entry name" value="DnaJ_domain"/>
</dbReference>
<protein>
    <submittedName>
        <fullName evidence="3">DnaJ C-terminal domain-containing protein</fullName>
    </submittedName>
</protein>
<dbReference type="PROSITE" id="PS50076">
    <property type="entry name" value="DNAJ_2"/>
    <property type="match status" value="1"/>
</dbReference>
<dbReference type="CDD" id="cd06257">
    <property type="entry name" value="DnaJ"/>
    <property type="match status" value="1"/>
</dbReference>
<dbReference type="PROSITE" id="PS00636">
    <property type="entry name" value="DNAJ_1"/>
    <property type="match status" value="1"/>
</dbReference>
<dbReference type="Pfam" id="PF00226">
    <property type="entry name" value="DnaJ"/>
    <property type="match status" value="1"/>
</dbReference>
<dbReference type="SUPFAM" id="SSF49493">
    <property type="entry name" value="HSP40/DnaJ peptide-binding domain"/>
    <property type="match status" value="2"/>
</dbReference>
<dbReference type="PANTHER" id="PTHR43096">
    <property type="entry name" value="DNAJ HOMOLOG 1, MITOCHONDRIAL-RELATED"/>
    <property type="match status" value="1"/>
</dbReference>
<dbReference type="InterPro" id="IPR002939">
    <property type="entry name" value="DnaJ_C"/>
</dbReference>
<dbReference type="CDD" id="cd10747">
    <property type="entry name" value="DnaJ_C"/>
    <property type="match status" value="1"/>
</dbReference>
<accession>A0ABU3BQZ0</accession>
<dbReference type="Gene3D" id="2.60.260.20">
    <property type="entry name" value="Urease metallochaperone UreE, N-terminal domain"/>
    <property type="match status" value="2"/>
</dbReference>
<dbReference type="PRINTS" id="PR00625">
    <property type="entry name" value="JDOMAIN"/>
</dbReference>
<dbReference type="Gene3D" id="1.10.287.110">
    <property type="entry name" value="DnaJ domain"/>
    <property type="match status" value="1"/>
</dbReference>
<dbReference type="InterPro" id="IPR036869">
    <property type="entry name" value="J_dom_sf"/>
</dbReference>
<organism evidence="3 4">
    <name type="scientific">Rubrivirga litoralis</name>
    <dbReference type="NCBI Taxonomy" id="3075598"/>
    <lineage>
        <taxon>Bacteria</taxon>
        <taxon>Pseudomonadati</taxon>
        <taxon>Rhodothermota</taxon>
        <taxon>Rhodothermia</taxon>
        <taxon>Rhodothermales</taxon>
        <taxon>Rubricoccaceae</taxon>
        <taxon>Rubrivirga</taxon>
    </lineage>
</organism>
<dbReference type="Proteomes" id="UP001267426">
    <property type="component" value="Unassembled WGS sequence"/>
</dbReference>
<dbReference type="InterPro" id="IPR008971">
    <property type="entry name" value="HSP40/DnaJ_pept-bd"/>
</dbReference>
<dbReference type="InterPro" id="IPR018253">
    <property type="entry name" value="DnaJ_domain_CS"/>
</dbReference>
<gene>
    <name evidence="3" type="ORF">RM540_07995</name>
</gene>
<dbReference type="EMBL" id="JAVRHT010000015">
    <property type="protein sequence ID" value="MDT0631689.1"/>
    <property type="molecule type" value="Genomic_DNA"/>
</dbReference>
<keyword evidence="1" id="KW-0143">Chaperone</keyword>
<evidence type="ECO:0000256" key="1">
    <source>
        <dbReference type="ARBA" id="ARBA00023186"/>
    </source>
</evidence>
<reference evidence="3 4" key="1">
    <citation type="submission" date="2023-09" db="EMBL/GenBank/DDBJ databases">
        <authorList>
            <person name="Rey-Velasco X."/>
        </authorList>
    </citation>
    <scope>NUCLEOTIDE SEQUENCE [LARGE SCALE GENOMIC DNA]</scope>
    <source>
        <strain evidence="3 4">F394</strain>
    </source>
</reference>
<name>A0ABU3BQZ0_9BACT</name>
<evidence type="ECO:0000313" key="4">
    <source>
        <dbReference type="Proteomes" id="UP001267426"/>
    </source>
</evidence>
<sequence>MPQDTDYYLLLGLAEGASAEAVKVAYRRLARQYHPDQNRGDGTAEERFKGLQEAYSVLSDPAQRQAYDRERLDPFARLALGSPLFQPGASPSGARADVEAQVRLTFDQALRGGTTEVRVPGGEPVRLGIPVGVRPGLKVRVRGQGRPASDGGRGDLYVTFRVDPSERFRREGENLHRVETVSALEAIVGTTRSITNAYGQTIKVHIPPGTQPGERLRLRGQGVATRRRTGDLFVEVQVTVPRSLTDAQREALERTAREIGLL</sequence>
<feature type="domain" description="J" evidence="2">
    <location>
        <begin position="6"/>
        <end position="71"/>
    </location>
</feature>
<proteinExistence type="predicted"/>
<dbReference type="RefSeq" id="WP_311663030.1">
    <property type="nucleotide sequence ID" value="NZ_JAVRHT010000015.1"/>
</dbReference>
<dbReference type="SMART" id="SM00271">
    <property type="entry name" value="DnaJ"/>
    <property type="match status" value="1"/>
</dbReference>
<keyword evidence="4" id="KW-1185">Reference proteome</keyword>
<evidence type="ECO:0000259" key="2">
    <source>
        <dbReference type="PROSITE" id="PS50076"/>
    </source>
</evidence>